<comment type="subcellular location">
    <subcellularLocation>
        <location evidence="1">Membrane</location>
        <topology evidence="1">Multi-pass membrane protein</topology>
    </subcellularLocation>
</comment>
<feature type="compositionally biased region" description="Polar residues" evidence="7">
    <location>
        <begin position="13"/>
        <end position="25"/>
    </location>
</feature>
<evidence type="ECO:0000256" key="7">
    <source>
        <dbReference type="SAM" id="MobiDB-lite"/>
    </source>
</evidence>
<dbReference type="InterPro" id="IPR027417">
    <property type="entry name" value="P-loop_NTPase"/>
</dbReference>
<feature type="domain" description="ABC transporter" evidence="9">
    <location>
        <begin position="589"/>
        <end position="822"/>
    </location>
</feature>
<evidence type="ECO:0000313" key="11">
    <source>
        <dbReference type="Proteomes" id="UP000717585"/>
    </source>
</evidence>
<keyword evidence="11" id="KW-1185">Reference proteome</keyword>
<sequence>MSESESSGQQSSDALSEQDIANTPYSDGEVSSSSSSSSVSNQTPAILRPPEKMKYGALGEPSLLNLRYMIAHILTRPLIIAMQLCVMLYKSMLQWLSSIVSISVKNIIVPFGLIALISVGIRRAISDNAFVGDIGLTGGAFPRCTTTQDETCVSLVVVVSATAYALYGHTILNNFAMNNGLTVASMPWIPGFTSVTDDIMWTTDVSLINDWLPSHLNVTPAVVVIDEVDPTDQLITYQAFVNTTGIQSISNQVLRYTNNVQGPLVLEMSRALAEYYVEHSLPRYDVNFIRQDVDAADVNLEDEVMAAVNATFMPMLCFAVLGFSFIGILNDLVFERANYIKQSLTLLGLKDTVYWLHKYISQVISAFVIITCFYFADDLLETKIIPNASYPAVLVCFGTFMLAFDGQAHFLSVFINREKTSAMVAFGCYIMQLIGIFLFGMIMTLGIPFIFPEVIIIVWMLVFPDMALANILFIMQRAYSGLTFTKFTLSEMTTTPIPAEGEGYSARHSVTILVAAAVLYHVVAWYLYHVFPPGDESRKPWYFPVAPSWLFDIRSGTKIITDQSHIVASDIDADIQNEVDLALTSDAGLRIMKLSKTFKGGFGRSNRALDDLCLSAETKTCLVLLGHNGAGKSTCVNMLDGLTQPTSGDALMYGKSIVSEPESIRRMIGVVQQHDMTFKGVSGLQHVILAGLLQRTPHVYRRAREVIDLVGLTKARNRDASNYSGGMKRRLMLAMAMVHNPRILFVDEVTSGMDPLNRRNVWAILKDIKAQGRIVVLTTHSMEEADMLGDKVAILANGRLRAVGSVLDLKQRFGSGYKISLIPKARTLISSENRTAIEGVFARELAARPVAGAGITFAIPNAVPAEVSEFLKSLEASIRGTGPDSETMDSISSYNISHSSLGEVFMSVTTGKGRQTNQTEIKNAVRLADGRYQINLTMTGSSVDLGFVTVAPSDTLADVRQKLKSDLPGLALGDDDFIFNVNGSPVDHEQETAVTAVSVGTVLTLDSRKAWIQRMAALFSRMLDTEDDSDAE</sequence>
<organism evidence="10 11">
    <name type="scientific">Carpediemonas membranifera</name>
    <dbReference type="NCBI Taxonomy" id="201153"/>
    <lineage>
        <taxon>Eukaryota</taxon>
        <taxon>Metamonada</taxon>
        <taxon>Carpediemonas-like organisms</taxon>
        <taxon>Carpediemonas</taxon>
    </lineage>
</organism>
<feature type="transmembrane region" description="Helical" evidence="8">
    <location>
        <begin position="423"/>
        <end position="450"/>
    </location>
</feature>
<evidence type="ECO:0000256" key="3">
    <source>
        <dbReference type="ARBA" id="ARBA00022741"/>
    </source>
</evidence>
<dbReference type="AlphaFoldDB" id="A0A8J6BC16"/>
<dbReference type="GO" id="GO:0005524">
    <property type="term" value="F:ATP binding"/>
    <property type="evidence" value="ECO:0007669"/>
    <property type="project" value="UniProtKB-KW"/>
</dbReference>
<evidence type="ECO:0000256" key="8">
    <source>
        <dbReference type="SAM" id="Phobius"/>
    </source>
</evidence>
<dbReference type="GO" id="GO:0140359">
    <property type="term" value="F:ABC-type transporter activity"/>
    <property type="evidence" value="ECO:0007669"/>
    <property type="project" value="InterPro"/>
</dbReference>
<keyword evidence="5 8" id="KW-1133">Transmembrane helix</keyword>
<dbReference type="InterPro" id="IPR003593">
    <property type="entry name" value="AAA+_ATPase"/>
</dbReference>
<dbReference type="Proteomes" id="UP000717585">
    <property type="component" value="Unassembled WGS sequence"/>
</dbReference>
<dbReference type="CDD" id="cd03263">
    <property type="entry name" value="ABC_subfamily_A"/>
    <property type="match status" value="1"/>
</dbReference>
<feature type="transmembrane region" description="Helical" evidence="8">
    <location>
        <begin position="388"/>
        <end position="411"/>
    </location>
</feature>
<accession>A0A8J6BC16</accession>
<dbReference type="InterPro" id="IPR003439">
    <property type="entry name" value="ABC_transporter-like_ATP-bd"/>
</dbReference>
<feature type="region of interest" description="Disordered" evidence="7">
    <location>
        <begin position="1"/>
        <end position="44"/>
    </location>
</feature>
<dbReference type="InterPro" id="IPR017871">
    <property type="entry name" value="ABC_transporter-like_CS"/>
</dbReference>
<keyword evidence="6 8" id="KW-0472">Membrane</keyword>
<feature type="transmembrane region" description="Helical" evidence="8">
    <location>
        <begin position="68"/>
        <end position="89"/>
    </location>
</feature>
<feature type="transmembrane region" description="Helical" evidence="8">
    <location>
        <begin position="312"/>
        <end position="334"/>
    </location>
</feature>
<feature type="transmembrane region" description="Helical" evidence="8">
    <location>
        <begin position="510"/>
        <end position="528"/>
    </location>
</feature>
<keyword evidence="4" id="KW-0067">ATP-binding</keyword>
<dbReference type="PROSITE" id="PS50893">
    <property type="entry name" value="ABC_TRANSPORTER_2"/>
    <property type="match status" value="1"/>
</dbReference>
<evidence type="ECO:0000256" key="1">
    <source>
        <dbReference type="ARBA" id="ARBA00004141"/>
    </source>
</evidence>
<dbReference type="SMART" id="SM00382">
    <property type="entry name" value="AAA"/>
    <property type="match status" value="1"/>
</dbReference>
<proteinExistence type="predicted"/>
<reference evidence="10" key="1">
    <citation type="submission" date="2021-05" db="EMBL/GenBank/DDBJ databases">
        <title>A free-living protist that lacks canonical eukaryotic 1 DNA replication and segregation systems.</title>
        <authorList>
            <person name="Salas-Leiva D.E."/>
            <person name="Tromer E.C."/>
            <person name="Curtis B.A."/>
            <person name="Jerlstrom-Hultqvist J."/>
            <person name="Kolisko M."/>
            <person name="Yi Z."/>
            <person name="Salas-Leiva J.S."/>
            <person name="Gallot-Lavallee L."/>
            <person name="Kops G.J.P.L."/>
            <person name="Archibald J.M."/>
            <person name="Simpson A.G.B."/>
            <person name="Roger A.J."/>
        </authorList>
    </citation>
    <scope>NUCLEOTIDE SEQUENCE</scope>
    <source>
        <strain evidence="10">BICM</strain>
    </source>
</reference>
<name>A0A8J6BC16_9EUKA</name>
<dbReference type="GO" id="GO:0016020">
    <property type="term" value="C:membrane"/>
    <property type="evidence" value="ECO:0007669"/>
    <property type="project" value="UniProtKB-SubCell"/>
</dbReference>
<dbReference type="PANTHER" id="PTHR19229">
    <property type="entry name" value="ATP-BINDING CASSETTE TRANSPORTER SUBFAMILY A ABCA"/>
    <property type="match status" value="1"/>
</dbReference>
<gene>
    <name evidence="10" type="ORF">J8273_0794</name>
</gene>
<dbReference type="Pfam" id="PF00005">
    <property type="entry name" value="ABC_tran"/>
    <property type="match status" value="1"/>
</dbReference>
<dbReference type="SUPFAM" id="SSF52540">
    <property type="entry name" value="P-loop containing nucleoside triphosphate hydrolases"/>
    <property type="match status" value="1"/>
</dbReference>
<dbReference type="InterPro" id="IPR013525">
    <property type="entry name" value="ABC2_TM"/>
</dbReference>
<comment type="caution">
    <text evidence="10">The sequence shown here is derived from an EMBL/GenBank/DDBJ whole genome shotgun (WGS) entry which is preliminary data.</text>
</comment>
<evidence type="ECO:0000256" key="4">
    <source>
        <dbReference type="ARBA" id="ARBA00022840"/>
    </source>
</evidence>
<evidence type="ECO:0000259" key="9">
    <source>
        <dbReference type="PROSITE" id="PS50893"/>
    </source>
</evidence>
<evidence type="ECO:0000256" key="6">
    <source>
        <dbReference type="ARBA" id="ARBA00023136"/>
    </source>
</evidence>
<feature type="transmembrane region" description="Helical" evidence="8">
    <location>
        <begin position="456"/>
        <end position="475"/>
    </location>
</feature>
<dbReference type="Pfam" id="PF12698">
    <property type="entry name" value="ABC2_membrane_3"/>
    <property type="match status" value="1"/>
</dbReference>
<dbReference type="OrthoDB" id="8061355at2759"/>
<protein>
    <submittedName>
        <fullName evidence="10">ABC transporter</fullName>
    </submittedName>
</protein>
<dbReference type="GO" id="GO:0016887">
    <property type="term" value="F:ATP hydrolysis activity"/>
    <property type="evidence" value="ECO:0007669"/>
    <property type="project" value="InterPro"/>
</dbReference>
<dbReference type="InterPro" id="IPR026082">
    <property type="entry name" value="ABCA"/>
</dbReference>
<feature type="compositionally biased region" description="Low complexity" evidence="7">
    <location>
        <begin position="30"/>
        <end position="40"/>
    </location>
</feature>
<dbReference type="EMBL" id="JAHDYR010000001">
    <property type="protein sequence ID" value="KAG9397664.1"/>
    <property type="molecule type" value="Genomic_DNA"/>
</dbReference>
<evidence type="ECO:0000256" key="5">
    <source>
        <dbReference type="ARBA" id="ARBA00022989"/>
    </source>
</evidence>
<feature type="transmembrane region" description="Helical" evidence="8">
    <location>
        <begin position="96"/>
        <end position="121"/>
    </location>
</feature>
<evidence type="ECO:0000313" key="10">
    <source>
        <dbReference type="EMBL" id="KAG9397664.1"/>
    </source>
</evidence>
<feature type="transmembrane region" description="Helical" evidence="8">
    <location>
        <begin position="355"/>
        <end position="376"/>
    </location>
</feature>
<keyword evidence="2 8" id="KW-0812">Transmembrane</keyword>
<feature type="compositionally biased region" description="Low complexity" evidence="7">
    <location>
        <begin position="1"/>
        <end position="12"/>
    </location>
</feature>
<dbReference type="Gene3D" id="3.40.50.300">
    <property type="entry name" value="P-loop containing nucleotide triphosphate hydrolases"/>
    <property type="match status" value="1"/>
</dbReference>
<keyword evidence="3" id="KW-0547">Nucleotide-binding</keyword>
<evidence type="ECO:0000256" key="2">
    <source>
        <dbReference type="ARBA" id="ARBA00022692"/>
    </source>
</evidence>
<dbReference type="PROSITE" id="PS00211">
    <property type="entry name" value="ABC_TRANSPORTER_1"/>
    <property type="match status" value="1"/>
</dbReference>